<proteinExistence type="predicted"/>
<gene>
    <name evidence="1" type="ORF">SAMN05421779_103540</name>
</gene>
<evidence type="ECO:0000313" key="2">
    <source>
        <dbReference type="Proteomes" id="UP000185678"/>
    </source>
</evidence>
<keyword evidence="2" id="KW-1185">Reference proteome</keyword>
<dbReference type="STRING" id="80876.SAMN05421779_103540"/>
<dbReference type="Proteomes" id="UP000185678">
    <property type="component" value="Unassembled WGS sequence"/>
</dbReference>
<accession>A0A1N7LT14</accession>
<dbReference type="EMBL" id="FTOA01000003">
    <property type="protein sequence ID" value="SIS76998.1"/>
    <property type="molecule type" value="Genomic_DNA"/>
</dbReference>
<protein>
    <recommendedName>
        <fullName evidence="3">Phage head morphogenesis protein, SPP1 gp7 family</fullName>
    </recommendedName>
</protein>
<evidence type="ECO:0000313" key="1">
    <source>
        <dbReference type="EMBL" id="SIS76998.1"/>
    </source>
</evidence>
<name>A0A1N7LT14_9PROT</name>
<evidence type="ECO:0008006" key="3">
    <source>
        <dbReference type="Google" id="ProtNLM"/>
    </source>
</evidence>
<sequence length="462" mass="51573">MPLSRKKQLLDTRCGAMGHDDLRRAICKLNYRSAILKADSLLEETIQALKDALTRSFREATRAALTEALDQIREMDAGAFDNAARDALMQGIERHVGADALRSAMRPTVIDLSDVLYRAGQQEVAQGAGVDIAFGKPDRDALSILTEGNLYWVGRHWDAHTHQSFDRILSEYFDKGMTRDDLARRIAADFGTLSDKSAHYWDTLADHVATKTRELGRTKAYSRAGVEYVKVRAHMDAKTSDVCKAMHGRVIAVTRLEDQADAYLGAIKRGNMVAAKESWTMHGDGGGLADKPTSALPAGTGAPPYHHRCRTITVMYFAPTSDVDRWKEAVENREKLPRKDMADLVERLAQAKWRSPQQMKGHYKKHGDSWGSLEAYSAAAVNMIRRGKRDVYLSVRGGRLKAVFVEPYQGRKGPSNRMVVVDVAGQQIETMHKRSTLLNKIDDVSVQVQSGRGIMKWLKSMM</sequence>
<reference evidence="1 2" key="1">
    <citation type="submission" date="2017-01" db="EMBL/GenBank/DDBJ databases">
        <authorList>
            <person name="Mah S.A."/>
            <person name="Swanson W.J."/>
            <person name="Moy G.W."/>
            <person name="Vacquier V.D."/>
        </authorList>
    </citation>
    <scope>NUCLEOTIDE SEQUENCE [LARGE SCALE GENOMIC DNA]</scope>
    <source>
        <strain evidence="1 2">DSM 11589</strain>
    </source>
</reference>
<organism evidence="1 2">
    <name type="scientific">Insolitispirillum peregrinum</name>
    <dbReference type="NCBI Taxonomy" id="80876"/>
    <lineage>
        <taxon>Bacteria</taxon>
        <taxon>Pseudomonadati</taxon>
        <taxon>Pseudomonadota</taxon>
        <taxon>Alphaproteobacteria</taxon>
        <taxon>Rhodospirillales</taxon>
        <taxon>Novispirillaceae</taxon>
        <taxon>Insolitispirillum</taxon>
    </lineage>
</organism>
<dbReference type="AlphaFoldDB" id="A0A1N7LT14"/>